<dbReference type="AlphaFoldDB" id="A0A814J7C0"/>
<comment type="subcellular location">
    <subcellularLocation>
        <location evidence="9">Endoplasmic reticulum</location>
    </subcellularLocation>
    <subcellularLocation>
        <location evidence="9">Golgi apparatus</location>
        <location evidence="9">cis-Golgi network</location>
    </subcellularLocation>
    <subcellularLocation>
        <location evidence="1">Golgi apparatus</location>
    </subcellularLocation>
</comment>
<dbReference type="EMBL" id="CAJNOC010004815">
    <property type="protein sequence ID" value="CAF1034304.1"/>
    <property type="molecule type" value="Genomic_DNA"/>
</dbReference>
<comment type="subunit">
    <text evidence="8">Component of the multisubunit TRAPP (transport protein particle) complex, which includes at least TRAPPC2, TRAPPC2L, TRAPPC3, TRAPPC3L, TRAPPC4, TRAPPC5, TRAPPC8, TRAPPC9, TRAPPC10, TRAPPC11 and TRAPPC12. Interacts with SDC2.</text>
</comment>
<keyword evidence="2 9" id="KW-0813">Transport</keyword>
<dbReference type="PANTHER" id="PTHR23249">
    <property type="entry name" value="TRAFFICKING PROTEIN PARTICLE COMPLEX SUBUNIT"/>
    <property type="match status" value="1"/>
</dbReference>
<dbReference type="Proteomes" id="UP000663879">
    <property type="component" value="Unassembled WGS sequence"/>
</dbReference>
<dbReference type="GO" id="GO:0005794">
    <property type="term" value="C:Golgi apparatus"/>
    <property type="evidence" value="ECO:0007669"/>
    <property type="project" value="UniProtKB-SubCell"/>
</dbReference>
<evidence type="ECO:0000256" key="1">
    <source>
        <dbReference type="ARBA" id="ARBA00004555"/>
    </source>
</evidence>
<dbReference type="CDD" id="cd14856">
    <property type="entry name" value="TRAPPC4_synbindin"/>
    <property type="match status" value="1"/>
</dbReference>
<evidence type="ECO:0000256" key="5">
    <source>
        <dbReference type="ARBA" id="ARBA00023034"/>
    </source>
</evidence>
<dbReference type="InterPro" id="IPR011012">
    <property type="entry name" value="Longin-like_dom_sf"/>
</dbReference>
<evidence type="ECO:0000256" key="2">
    <source>
        <dbReference type="ARBA" id="ARBA00022448"/>
    </source>
</evidence>
<reference evidence="10" key="1">
    <citation type="submission" date="2021-02" db="EMBL/GenBank/DDBJ databases">
        <authorList>
            <person name="Nowell W R."/>
        </authorList>
    </citation>
    <scope>NUCLEOTIDE SEQUENCE</scope>
    <source>
        <strain evidence="10">Ploen Becks lab</strain>
    </source>
</reference>
<dbReference type="InterPro" id="IPR007233">
    <property type="entry name" value="TRAPPC"/>
</dbReference>
<comment type="caution">
    <text evidence="10">The sequence shown here is derived from an EMBL/GenBank/DDBJ whole genome shotgun (WGS) entry which is preliminary data.</text>
</comment>
<accession>A0A814J7C0</accession>
<evidence type="ECO:0000256" key="7">
    <source>
        <dbReference type="ARBA" id="ARBA00046052"/>
    </source>
</evidence>
<sequence length="217" mass="25006">MAIFSFFILNKNAGMVYSKDYTNIKIESDRMYTYPLEIKLDKLGTVKFGARDPIKIGHTLISVNGQEVTLDKMDKNRLIIKETKADVFEYLENQANYPVQLKFGKPLLTTNDKLVLTGRFFGLYCLACQLSPVAHSSGIEQIETDQNKLYCFHTLTGIKFIAITDNRQNNVEVFLRKAYEVFSDYALKNPFYLNDQPIKSDLFDFHIQMAVENIDKL</sequence>
<protein>
    <recommendedName>
        <fullName evidence="9">Trafficking protein particle complex subunit</fullName>
    </recommendedName>
</protein>
<comment type="similarity">
    <text evidence="6">Belongs to the TRAPP small subunits family. TRAPPC4 subfamily.</text>
</comment>
<dbReference type="GO" id="GO:0005783">
    <property type="term" value="C:endoplasmic reticulum"/>
    <property type="evidence" value="ECO:0007669"/>
    <property type="project" value="UniProtKB-SubCell"/>
</dbReference>
<evidence type="ECO:0000313" key="11">
    <source>
        <dbReference type="Proteomes" id="UP000663879"/>
    </source>
</evidence>
<keyword evidence="3 9" id="KW-0256">Endoplasmic reticulum</keyword>
<dbReference type="PANTHER" id="PTHR23249:SF15">
    <property type="entry name" value="TRAFFICKING PROTEIN PARTICLE COMPLEX SUBUNIT 4"/>
    <property type="match status" value="1"/>
</dbReference>
<gene>
    <name evidence="10" type="ORF">OXX778_LOCUS18028</name>
</gene>
<evidence type="ECO:0000256" key="4">
    <source>
        <dbReference type="ARBA" id="ARBA00022892"/>
    </source>
</evidence>
<keyword evidence="4 9" id="KW-0931">ER-Golgi transport</keyword>
<dbReference type="GO" id="GO:0030008">
    <property type="term" value="C:TRAPP complex"/>
    <property type="evidence" value="ECO:0007669"/>
    <property type="project" value="UniProtKB-UniRule"/>
</dbReference>
<evidence type="ECO:0000256" key="8">
    <source>
        <dbReference type="ARBA" id="ARBA00046941"/>
    </source>
</evidence>
<name>A0A814J7C0_9BILA</name>
<keyword evidence="11" id="KW-1185">Reference proteome</keyword>
<dbReference type="SUPFAM" id="SSF64356">
    <property type="entry name" value="SNARE-like"/>
    <property type="match status" value="1"/>
</dbReference>
<evidence type="ECO:0000256" key="9">
    <source>
        <dbReference type="RuleBase" id="RU366065"/>
    </source>
</evidence>
<dbReference type="GO" id="GO:0006888">
    <property type="term" value="P:endoplasmic reticulum to Golgi vesicle-mediated transport"/>
    <property type="evidence" value="ECO:0007669"/>
    <property type="project" value="UniProtKB-UniRule"/>
</dbReference>
<comment type="function">
    <text evidence="7">Core component of the TRAPP complexes which has a function of guanine nucleotide exchange factor activity for Rab1 GTPase. Plays a role in vesicular transport from endoplasmic reticulum to Golgi and autophagy. May play a role in dendrite postsynaptic membrane trafficking.</text>
</comment>
<evidence type="ECO:0000313" key="10">
    <source>
        <dbReference type="EMBL" id="CAF1034304.1"/>
    </source>
</evidence>
<organism evidence="10 11">
    <name type="scientific">Brachionus calyciflorus</name>
    <dbReference type="NCBI Taxonomy" id="104777"/>
    <lineage>
        <taxon>Eukaryota</taxon>
        <taxon>Metazoa</taxon>
        <taxon>Spiralia</taxon>
        <taxon>Gnathifera</taxon>
        <taxon>Rotifera</taxon>
        <taxon>Eurotatoria</taxon>
        <taxon>Monogononta</taxon>
        <taxon>Pseudotrocha</taxon>
        <taxon>Ploima</taxon>
        <taxon>Brachionidae</taxon>
        <taxon>Brachionus</taxon>
    </lineage>
</organism>
<evidence type="ECO:0000256" key="3">
    <source>
        <dbReference type="ARBA" id="ARBA00022824"/>
    </source>
</evidence>
<keyword evidence="5 9" id="KW-0333">Golgi apparatus</keyword>
<dbReference type="SMART" id="SM01399">
    <property type="entry name" value="Sybindin"/>
    <property type="match status" value="1"/>
</dbReference>
<dbReference type="Gene3D" id="3.30.450.70">
    <property type="match status" value="1"/>
</dbReference>
<proteinExistence type="inferred from homology"/>
<dbReference type="OrthoDB" id="246406at2759"/>
<evidence type="ECO:0000256" key="6">
    <source>
        <dbReference type="ARBA" id="ARBA00038179"/>
    </source>
</evidence>
<dbReference type="Pfam" id="PF04099">
    <property type="entry name" value="Sybindin"/>
    <property type="match status" value="1"/>
</dbReference>
<comment type="subunit">
    <text evidence="9">Part of the multisubunit transport protein particle (TRAPP) complex.</text>
</comment>